<evidence type="ECO:0000313" key="9">
    <source>
        <dbReference type="Proteomes" id="UP001521150"/>
    </source>
</evidence>
<keyword evidence="2 5" id="KW-0812">Transmembrane</keyword>
<feature type="transmembrane region" description="Helical" evidence="5">
    <location>
        <begin position="232"/>
        <end position="256"/>
    </location>
</feature>
<feature type="transmembrane region" description="Helical" evidence="5">
    <location>
        <begin position="68"/>
        <end position="87"/>
    </location>
</feature>
<keyword evidence="5" id="KW-0874">Quinone</keyword>
<feature type="transmembrane region" description="Helical" evidence="5">
    <location>
        <begin position="446"/>
        <end position="468"/>
    </location>
</feature>
<comment type="function">
    <text evidence="5">NDH-1 shuttles electrons from NADH, via FMN and iron-sulfur (Fe-S) centers, to quinones in the respiratory chain. The immediate electron acceptor for the enzyme in this species is believed to be a menaquinone. Couples the redox reaction to proton translocation (for every two electrons transferred, four hydrogen ions are translocated across the cytoplasmic membrane), and thus conserves the redox energy in a proton gradient.</text>
</comment>
<evidence type="ECO:0000256" key="4">
    <source>
        <dbReference type="ARBA" id="ARBA00023136"/>
    </source>
</evidence>
<dbReference type="InterPro" id="IPR001750">
    <property type="entry name" value="ND/Mrp_TM"/>
</dbReference>
<feature type="transmembrane region" description="Helical" evidence="5">
    <location>
        <begin position="154"/>
        <end position="175"/>
    </location>
</feature>
<sequence>MVQTVDYLAIAPPLILALFGLAALFVRYAGFVGLILAGAFEVVLLFSAPRRTFCVDSSCSFVVDDFTLLFQTVTLIAGLVVLLTAHVEIRDTRLPAGEFHFLTLAAMAGALTLAAGRDLVTLLVSLEVVSLPLFALVALRRYDGRSSEAGVKMFLVSVVSTAVMLFGISLVYGATGSLFLDRIGAVLATPSPLESVAGVGVVLVLVGFGFKVSAVPFHFWAPDTYQGSPVAVAAFLSVISKAAGFAGLALVLSIAFGPLASVWGPLVAVLAAVSMTVGNLVALRQKTAMRLLAWSSIAQAGYMLAPLGAAGGGAPLDGLVAATIGYVAIYALMNIGVFAVISVVGWIGEHGGGTLDSYRGLARTHPLTAVALAFFLACLAGLPPGLAGLFAKIVVFQGTILGGYGWLAVIMAVNTVIGLFYYLSWATRLFAPLPEGAAFDRIARPVGAAIGVAAAGTVLMSVAPQLVLGISLGG</sequence>
<feature type="transmembrane region" description="Helical" evidence="5">
    <location>
        <begin position="195"/>
        <end position="220"/>
    </location>
</feature>
<evidence type="ECO:0000256" key="2">
    <source>
        <dbReference type="ARBA" id="ARBA00022692"/>
    </source>
</evidence>
<keyword evidence="5" id="KW-0520">NAD</keyword>
<dbReference type="EMBL" id="JAJVCN010000001">
    <property type="protein sequence ID" value="MCE7002738.1"/>
    <property type="molecule type" value="Genomic_DNA"/>
</dbReference>
<feature type="transmembrane region" description="Helical" evidence="5">
    <location>
        <begin position="122"/>
        <end position="142"/>
    </location>
</feature>
<dbReference type="Proteomes" id="UP001521150">
    <property type="component" value="Unassembled WGS sequence"/>
</dbReference>
<dbReference type="Pfam" id="PF00361">
    <property type="entry name" value="Proton_antipo_M"/>
    <property type="match status" value="1"/>
</dbReference>
<evidence type="ECO:0000256" key="5">
    <source>
        <dbReference type="HAMAP-Rule" id="MF_00445"/>
    </source>
</evidence>
<comment type="subcellular location">
    <subcellularLocation>
        <location evidence="5">Cell membrane</location>
        <topology evidence="5">Multi-pass membrane protein</topology>
    </subcellularLocation>
    <subcellularLocation>
        <location evidence="1">Endomembrane system</location>
        <topology evidence="1">Multi-pass membrane protein</topology>
    </subcellularLocation>
    <subcellularLocation>
        <location evidence="6">Membrane</location>
        <topology evidence="6">Multi-pass membrane protein</topology>
    </subcellularLocation>
</comment>
<feature type="transmembrane region" description="Helical" evidence="5">
    <location>
        <begin position="324"/>
        <end position="348"/>
    </location>
</feature>
<evidence type="ECO:0000259" key="7">
    <source>
        <dbReference type="Pfam" id="PF00361"/>
    </source>
</evidence>
<comment type="caution">
    <text evidence="8">The sequence shown here is derived from an EMBL/GenBank/DDBJ whole genome shotgun (WGS) entry which is preliminary data.</text>
</comment>
<feature type="transmembrane region" description="Helical" evidence="5">
    <location>
        <begin position="6"/>
        <end position="26"/>
    </location>
</feature>
<feature type="transmembrane region" description="Helical" evidence="5">
    <location>
        <begin position="403"/>
        <end position="425"/>
    </location>
</feature>
<organism evidence="8 9">
    <name type="scientific">Kibdelosporangium philippinense</name>
    <dbReference type="NCBI Taxonomy" id="211113"/>
    <lineage>
        <taxon>Bacteria</taxon>
        <taxon>Bacillati</taxon>
        <taxon>Actinomycetota</taxon>
        <taxon>Actinomycetes</taxon>
        <taxon>Pseudonocardiales</taxon>
        <taxon>Pseudonocardiaceae</taxon>
        <taxon>Kibdelosporangium</taxon>
    </lineage>
</organism>
<comment type="subunit">
    <text evidence="5">NDH-1 is composed of 14 different subunits. Subunits NuoA, H, J, K, L, M, N constitute the membrane sector of the complex.</text>
</comment>
<keyword evidence="4 5" id="KW-0472">Membrane</keyword>
<evidence type="ECO:0000313" key="8">
    <source>
        <dbReference type="EMBL" id="MCE7002738.1"/>
    </source>
</evidence>
<keyword evidence="9" id="KW-1185">Reference proteome</keyword>
<dbReference type="PANTHER" id="PTHR22773">
    <property type="entry name" value="NADH DEHYDROGENASE"/>
    <property type="match status" value="1"/>
</dbReference>
<feature type="transmembrane region" description="Helical" evidence="5">
    <location>
        <begin position="31"/>
        <end position="48"/>
    </location>
</feature>
<feature type="transmembrane region" description="Helical" evidence="5">
    <location>
        <begin position="262"/>
        <end position="282"/>
    </location>
</feature>
<accession>A0ABS8Z486</accession>
<keyword evidence="5" id="KW-1278">Translocase</keyword>
<comment type="similarity">
    <text evidence="5">Belongs to the complex I subunit 2 family.</text>
</comment>
<proteinExistence type="inferred from homology"/>
<dbReference type="HAMAP" id="MF_00445">
    <property type="entry name" value="NDH1_NuoN_1"/>
    <property type="match status" value="1"/>
</dbReference>
<keyword evidence="5" id="KW-1003">Cell membrane</keyword>
<protein>
    <recommendedName>
        <fullName evidence="5">NADH-quinone oxidoreductase subunit N</fullName>
        <ecNumber evidence="5">7.1.1.-</ecNumber>
    </recommendedName>
    <alternativeName>
        <fullName evidence="5">NADH dehydrogenase I subunit N</fullName>
    </alternativeName>
    <alternativeName>
        <fullName evidence="5">NDH-1 subunit N</fullName>
    </alternativeName>
</protein>
<reference evidence="8 9" key="1">
    <citation type="submission" date="2021-12" db="EMBL/GenBank/DDBJ databases">
        <title>Genome sequence of Kibdelosporangium philippinense ATCC 49844.</title>
        <authorList>
            <person name="Fedorov E.A."/>
            <person name="Omeragic M."/>
            <person name="Shalygina K.F."/>
            <person name="Maclea K.S."/>
        </authorList>
    </citation>
    <scope>NUCLEOTIDE SEQUENCE [LARGE SCALE GENOMIC DNA]</scope>
    <source>
        <strain evidence="8 9">ATCC 49844</strain>
    </source>
</reference>
<evidence type="ECO:0000256" key="3">
    <source>
        <dbReference type="ARBA" id="ARBA00022989"/>
    </source>
</evidence>
<dbReference type="RefSeq" id="WP_233724195.1">
    <property type="nucleotide sequence ID" value="NZ_JAJVCN010000001.1"/>
</dbReference>
<comment type="catalytic activity">
    <reaction evidence="5">
        <text>a quinone + NADH + 5 H(+)(in) = a quinol + NAD(+) + 4 H(+)(out)</text>
        <dbReference type="Rhea" id="RHEA:57888"/>
        <dbReference type="ChEBI" id="CHEBI:15378"/>
        <dbReference type="ChEBI" id="CHEBI:24646"/>
        <dbReference type="ChEBI" id="CHEBI:57540"/>
        <dbReference type="ChEBI" id="CHEBI:57945"/>
        <dbReference type="ChEBI" id="CHEBI:132124"/>
    </reaction>
</comment>
<feature type="transmembrane region" description="Helical" evidence="5">
    <location>
        <begin position="369"/>
        <end position="391"/>
    </location>
</feature>
<name>A0ABS8Z486_9PSEU</name>
<keyword evidence="5" id="KW-0813">Transport</keyword>
<feature type="domain" description="NADH:quinone oxidoreductase/Mrp antiporter transmembrane" evidence="7">
    <location>
        <begin position="118"/>
        <end position="418"/>
    </location>
</feature>
<feature type="transmembrane region" description="Helical" evidence="5">
    <location>
        <begin position="291"/>
        <end position="312"/>
    </location>
</feature>
<keyword evidence="3 5" id="KW-1133">Transmembrane helix</keyword>
<dbReference type="InterPro" id="IPR010096">
    <property type="entry name" value="NADH-Q_OxRdtase_suN/2"/>
</dbReference>
<evidence type="ECO:0000256" key="1">
    <source>
        <dbReference type="ARBA" id="ARBA00004127"/>
    </source>
</evidence>
<dbReference type="EC" id="7.1.1.-" evidence="5"/>
<evidence type="ECO:0000256" key="6">
    <source>
        <dbReference type="RuleBase" id="RU000320"/>
    </source>
</evidence>
<feature type="transmembrane region" description="Helical" evidence="5">
    <location>
        <begin position="99"/>
        <end position="116"/>
    </location>
</feature>
<gene>
    <name evidence="5" type="primary">nuoN</name>
    <name evidence="8" type="ORF">LWC34_07825</name>
</gene>